<protein>
    <submittedName>
        <fullName evidence="2">BEN domain-containing protein 2</fullName>
    </submittedName>
</protein>
<name>A0AC58LMR5_CASCN</name>
<keyword evidence="1" id="KW-1185">Reference proteome</keyword>
<evidence type="ECO:0000313" key="1">
    <source>
        <dbReference type="Proteomes" id="UP001732720"/>
    </source>
</evidence>
<evidence type="ECO:0000313" key="2">
    <source>
        <dbReference type="RefSeq" id="XP_073918396.1"/>
    </source>
</evidence>
<dbReference type="Proteomes" id="UP001732720">
    <property type="component" value="Chromosome X"/>
</dbReference>
<accession>A0AC58LMR5</accession>
<dbReference type="RefSeq" id="XP_073918396.1">
    <property type="nucleotide sequence ID" value="XM_074062295.1"/>
</dbReference>
<reference evidence="2" key="1">
    <citation type="submission" date="2025-08" db="UniProtKB">
        <authorList>
            <consortium name="RefSeq"/>
        </authorList>
    </citation>
    <scope>IDENTIFICATION</scope>
</reference>
<gene>
    <name evidence="2" type="primary">LOC109679251</name>
</gene>
<sequence length="716" mass="76851">MSSDCIVVTLENDSDDNNTAADDDDVVVIEDSDSEVIPDTSTNDSSILHPDNDSAQEQVQVEQGEAAAAASPALLGARLRPAGRGGAGHRPPGVGEGGGRRLPHRVEGAVALDDQAVPQVNCPVNVKRHNSNLMDFIPPNKRGRAFNPTENDMGHCNTPFPEGSRVINGLVVPPEIPLQQMMCPEQQQPNVTQDSSVPRIISTNSLLPNVRPESPVPEVTTVSCIYCGGAGSANAAVSSDQPTVEAHPVFLLPEGPSTTNNPDRMNYSAILETEGMNASAALPALFFPFDAEMPGSAEANCRNDTVTMNDPTVLENDGDQGDAHPPVFFHNFDAPVVAEANLENNPEMMNCQVVVENDNDQHSVSSSGSPPSDSGIEKVILVELPGKAEANGQTIYYPALLGSVVAPDSETTAASISSNILIEKVILIEMPVSPECMMENNPQVINDPPELGNASGQDPDSSSHSAPRNCGYLGDPKRNIKILNVHLLTAQNQAKPRYAARYLVHVLFSEETLAHNSLDGNSLFRPFLDPNKMAAIREFLASVFPNCDLSEYGNEWKTCVSDIRCLIHDLYSETKDSSHVTAERCNGPGHASVSTCANWNGEMNDDGGEGSSQLPQQMGASGTEENCNVVTVPEKMVCLGNPRRNIQIPYSVMKIAKAKSRPELSARYLIRNLFTEEVLIRSNVYGGTGRGIHALHPNRINALRELLAIGSTLQVL</sequence>
<proteinExistence type="predicted"/>
<organism evidence="1 2">
    <name type="scientific">Castor canadensis</name>
    <name type="common">American beaver</name>
    <dbReference type="NCBI Taxonomy" id="51338"/>
    <lineage>
        <taxon>Eukaryota</taxon>
        <taxon>Metazoa</taxon>
        <taxon>Chordata</taxon>
        <taxon>Craniata</taxon>
        <taxon>Vertebrata</taxon>
        <taxon>Euteleostomi</taxon>
        <taxon>Mammalia</taxon>
        <taxon>Eutheria</taxon>
        <taxon>Euarchontoglires</taxon>
        <taxon>Glires</taxon>
        <taxon>Rodentia</taxon>
        <taxon>Castorimorpha</taxon>
        <taxon>Castoridae</taxon>
        <taxon>Castor</taxon>
    </lineage>
</organism>